<dbReference type="SUPFAM" id="SSF50630">
    <property type="entry name" value="Acid proteases"/>
    <property type="match status" value="1"/>
</dbReference>
<dbReference type="EMBL" id="JAFCIX010000359">
    <property type="protein sequence ID" value="KAH6593131.1"/>
    <property type="molecule type" value="Genomic_DNA"/>
</dbReference>
<reference evidence="5 6" key="1">
    <citation type="submission" date="2021-02" db="EMBL/GenBank/DDBJ databases">
        <title>Variation within the Batrachochytrium salamandrivorans European outbreak.</title>
        <authorList>
            <person name="Kelly M."/>
            <person name="Pasmans F."/>
            <person name="Shea T.P."/>
            <person name="Munoz J.F."/>
            <person name="Carranza S."/>
            <person name="Cuomo C.A."/>
            <person name="Martel A."/>
        </authorList>
    </citation>
    <scope>NUCLEOTIDE SEQUENCE [LARGE SCALE GENOMIC DNA]</scope>
    <source>
        <strain evidence="5 6">AMFP18/2</strain>
    </source>
</reference>
<keyword evidence="3" id="KW-0732">Signal</keyword>
<feature type="chain" id="PRO_5045161949" description="Peptidase A1 domain-containing protein" evidence="3">
    <location>
        <begin position="18"/>
        <end position="473"/>
    </location>
</feature>
<dbReference type="CDD" id="cd05471">
    <property type="entry name" value="pepsin_like"/>
    <property type="match status" value="1"/>
</dbReference>
<evidence type="ECO:0000256" key="3">
    <source>
        <dbReference type="SAM" id="SignalP"/>
    </source>
</evidence>
<evidence type="ECO:0000313" key="5">
    <source>
        <dbReference type="EMBL" id="KAH6593131.1"/>
    </source>
</evidence>
<dbReference type="PANTHER" id="PTHR47966">
    <property type="entry name" value="BETA-SITE APP-CLEAVING ENZYME, ISOFORM A-RELATED"/>
    <property type="match status" value="1"/>
</dbReference>
<dbReference type="PROSITE" id="PS51767">
    <property type="entry name" value="PEPTIDASE_A1"/>
    <property type="match status" value="1"/>
</dbReference>
<dbReference type="Gene3D" id="2.40.70.10">
    <property type="entry name" value="Acid Proteases"/>
    <property type="match status" value="2"/>
</dbReference>
<dbReference type="Pfam" id="PF00026">
    <property type="entry name" value="Asp"/>
    <property type="match status" value="1"/>
</dbReference>
<comment type="caution">
    <text evidence="5">The sequence shown here is derived from an EMBL/GenBank/DDBJ whole genome shotgun (WGS) entry which is preliminary data.</text>
</comment>
<feature type="region of interest" description="Disordered" evidence="2">
    <location>
        <begin position="418"/>
        <end position="447"/>
    </location>
</feature>
<name>A0ABQ8F9S8_9FUNG</name>
<comment type="similarity">
    <text evidence="1">Belongs to the peptidase A1 family.</text>
</comment>
<evidence type="ECO:0000259" key="4">
    <source>
        <dbReference type="PROSITE" id="PS51767"/>
    </source>
</evidence>
<dbReference type="InterPro" id="IPR001461">
    <property type="entry name" value="Aspartic_peptidase_A1"/>
</dbReference>
<evidence type="ECO:0000313" key="6">
    <source>
        <dbReference type="Proteomes" id="UP001648503"/>
    </source>
</evidence>
<protein>
    <recommendedName>
        <fullName evidence="4">Peptidase A1 domain-containing protein</fullName>
    </recommendedName>
</protein>
<evidence type="ECO:0000256" key="2">
    <source>
        <dbReference type="SAM" id="MobiDB-lite"/>
    </source>
</evidence>
<evidence type="ECO:0000256" key="1">
    <source>
        <dbReference type="ARBA" id="ARBA00007447"/>
    </source>
</evidence>
<accession>A0ABQ8F9S8</accession>
<dbReference type="InterPro" id="IPR021109">
    <property type="entry name" value="Peptidase_aspartic_dom_sf"/>
</dbReference>
<proteinExistence type="inferred from homology"/>
<dbReference type="InterPro" id="IPR034164">
    <property type="entry name" value="Pepsin-like_dom"/>
</dbReference>
<feature type="signal peptide" evidence="3">
    <location>
        <begin position="1"/>
        <end position="17"/>
    </location>
</feature>
<dbReference type="Proteomes" id="UP001648503">
    <property type="component" value="Unassembled WGS sequence"/>
</dbReference>
<sequence length="473" mass="49806">MMLHVLLYALLPILAAAFNPHSLSDLGSTSQSGFSPNGDPLSSTTDVGINHNVKIVNRFSPFMKPVSQAAGARQADPGIISLSASTAAQILVATVQVGTPPQDYVVHFDTGSAAFWLRSSACTSQNTCDKPGQASFTPSKSSTFSANVNVTSTTLTYADGTKISCQVGNDTLSIGGIGLPNQPICLASSIVSQTPLHDGIIGLAPPGVYEETSVFSKLEATHAFANSQISFWYNQSDVGDGQILSGVVTVGGVDPDLSIGKVNWFPATLSNRKHWSIPLTNITLKDGSKIVPPAPNFFTPPLMVIDSGSTFSYLPPAMFRALNAVHFQARDADGTGTYVIDCNATSRLAPITVTLADVDIVIPPEEQYIKFRQFCIILFTTVERANPTPLLGVSFMRYRYTVFDHQGMRIGFSAASLGDGSRPAAPTSGGSGGGLGGPAARSKSGGIRTGHRSNLMIWVSVAAASAVALPWMF</sequence>
<dbReference type="PRINTS" id="PR00792">
    <property type="entry name" value="PEPSIN"/>
</dbReference>
<dbReference type="InterPro" id="IPR033121">
    <property type="entry name" value="PEPTIDASE_A1"/>
</dbReference>
<organism evidence="5 6">
    <name type="scientific">Batrachochytrium salamandrivorans</name>
    <dbReference type="NCBI Taxonomy" id="1357716"/>
    <lineage>
        <taxon>Eukaryota</taxon>
        <taxon>Fungi</taxon>
        <taxon>Fungi incertae sedis</taxon>
        <taxon>Chytridiomycota</taxon>
        <taxon>Chytridiomycota incertae sedis</taxon>
        <taxon>Chytridiomycetes</taxon>
        <taxon>Rhizophydiales</taxon>
        <taxon>Rhizophydiales incertae sedis</taxon>
        <taxon>Batrachochytrium</taxon>
    </lineage>
</organism>
<keyword evidence="6" id="KW-1185">Reference proteome</keyword>
<feature type="domain" description="Peptidase A1" evidence="4">
    <location>
        <begin position="91"/>
        <end position="413"/>
    </location>
</feature>
<dbReference type="PANTHER" id="PTHR47966:SF51">
    <property type="entry name" value="BETA-SITE APP-CLEAVING ENZYME, ISOFORM A-RELATED"/>
    <property type="match status" value="1"/>
</dbReference>
<gene>
    <name evidence="5" type="ORF">BASA50_007581</name>
</gene>